<keyword evidence="3" id="KW-1185">Reference proteome</keyword>
<dbReference type="PANTHER" id="PTHR31672">
    <property type="entry name" value="BNACNNG10540D PROTEIN"/>
    <property type="match status" value="1"/>
</dbReference>
<dbReference type="SUPFAM" id="SSF50965">
    <property type="entry name" value="Galactose oxidase, central domain"/>
    <property type="match status" value="1"/>
</dbReference>
<evidence type="ECO:0000313" key="2">
    <source>
        <dbReference type="EMBL" id="CAA7028036.1"/>
    </source>
</evidence>
<dbReference type="InterPro" id="IPR036047">
    <property type="entry name" value="F-box-like_dom_sf"/>
</dbReference>
<evidence type="ECO:0000259" key="1">
    <source>
        <dbReference type="PROSITE" id="PS50181"/>
    </source>
</evidence>
<dbReference type="InterPro" id="IPR006527">
    <property type="entry name" value="F-box-assoc_dom_typ1"/>
</dbReference>
<dbReference type="PROSITE" id="PS50181">
    <property type="entry name" value="FBOX"/>
    <property type="match status" value="1"/>
</dbReference>
<dbReference type="Gene3D" id="1.20.1280.50">
    <property type="match status" value="1"/>
</dbReference>
<dbReference type="AlphaFoldDB" id="A0A6D2II76"/>
<dbReference type="InterPro" id="IPR050796">
    <property type="entry name" value="SCF_F-box_component"/>
</dbReference>
<name>A0A6D2II76_9BRAS</name>
<organism evidence="2 3">
    <name type="scientific">Microthlaspi erraticum</name>
    <dbReference type="NCBI Taxonomy" id="1685480"/>
    <lineage>
        <taxon>Eukaryota</taxon>
        <taxon>Viridiplantae</taxon>
        <taxon>Streptophyta</taxon>
        <taxon>Embryophyta</taxon>
        <taxon>Tracheophyta</taxon>
        <taxon>Spermatophyta</taxon>
        <taxon>Magnoliopsida</taxon>
        <taxon>eudicotyledons</taxon>
        <taxon>Gunneridae</taxon>
        <taxon>Pentapetalae</taxon>
        <taxon>rosids</taxon>
        <taxon>malvids</taxon>
        <taxon>Brassicales</taxon>
        <taxon>Brassicaceae</taxon>
        <taxon>Coluteocarpeae</taxon>
        <taxon>Microthlaspi</taxon>
    </lineage>
</organism>
<dbReference type="InterPro" id="IPR001810">
    <property type="entry name" value="F-box_dom"/>
</dbReference>
<dbReference type="EMBL" id="CACVBM020001063">
    <property type="protein sequence ID" value="CAA7028036.1"/>
    <property type="molecule type" value="Genomic_DNA"/>
</dbReference>
<dbReference type="SMART" id="SM00256">
    <property type="entry name" value="FBOX"/>
    <property type="match status" value="1"/>
</dbReference>
<dbReference type="Pfam" id="PF07734">
    <property type="entry name" value="FBA_1"/>
    <property type="match status" value="1"/>
</dbReference>
<reference evidence="2" key="1">
    <citation type="submission" date="2020-01" db="EMBL/GenBank/DDBJ databases">
        <authorList>
            <person name="Mishra B."/>
        </authorList>
    </citation>
    <scope>NUCLEOTIDE SEQUENCE [LARGE SCALE GENOMIC DNA]</scope>
</reference>
<proteinExistence type="predicted"/>
<feature type="domain" description="F-box" evidence="1">
    <location>
        <begin position="1"/>
        <end position="46"/>
    </location>
</feature>
<dbReference type="OrthoDB" id="1108440at2759"/>
<accession>A0A6D2II76</accession>
<dbReference type="Proteomes" id="UP000467841">
    <property type="component" value="Unassembled WGS sequence"/>
</dbReference>
<dbReference type="Pfam" id="PF00646">
    <property type="entry name" value="F-box"/>
    <property type="match status" value="1"/>
</dbReference>
<dbReference type="InterPro" id="IPR017451">
    <property type="entry name" value="F-box-assoc_interact_dom"/>
</dbReference>
<evidence type="ECO:0000313" key="3">
    <source>
        <dbReference type="Proteomes" id="UP000467841"/>
    </source>
</evidence>
<comment type="caution">
    <text evidence="2">The sequence shown here is derived from an EMBL/GenBank/DDBJ whole genome shotgun (WGS) entry which is preliminary data.</text>
</comment>
<dbReference type="PANTHER" id="PTHR31672:SF13">
    <property type="entry name" value="F-BOX PROTEIN CPR30-LIKE"/>
    <property type="match status" value="1"/>
</dbReference>
<gene>
    <name evidence="2" type="ORF">MERR_LOCUS15271</name>
</gene>
<sequence>MKISDLPHDLEWEILARVPAKSLAKSETICKRWYTLFRDESFVRKNKKLGKSVRESMILRKYGVYSTGDDLHGIHNSTGDDRSILFSGKLSYLKKDLEEKDVEISQIFHCDGLILCSTQRNTRLVIWNPCTGQTREIKPRTRYRIEDTYALGYANNSKRPHSSSSSSPHSHKILRCFYHGNEQSVKVAFEMYDLSSGSWRVLDNLTRYDCIFRHGVSLKGNTYWVYGYKGTGLFVMKFDFTTEKFVRLSLPSHSFPHELSAPISVVRDEKLSVLHLDIQQSSCVVKIWVTNKVDDEDKDLSWRSVSVLEVDYRKFGLQSLVNVSSFLLDEENKVAVCCDMDYEDEYRNCITRICIVGEDMYKQVYKEIGKGSSFNWPLLLTYVPSLVRI</sequence>
<dbReference type="SUPFAM" id="SSF81383">
    <property type="entry name" value="F-box domain"/>
    <property type="match status" value="1"/>
</dbReference>
<dbReference type="InterPro" id="IPR011043">
    <property type="entry name" value="Gal_Oxase/kelch_b-propeller"/>
</dbReference>
<dbReference type="NCBIfam" id="TIGR01640">
    <property type="entry name" value="F_box_assoc_1"/>
    <property type="match status" value="1"/>
</dbReference>
<protein>
    <recommendedName>
        <fullName evidence="1">F-box domain-containing protein</fullName>
    </recommendedName>
</protein>